<accession>A0A9P0HGT2</accession>
<dbReference type="Gene3D" id="3.90.1200.10">
    <property type="match status" value="1"/>
</dbReference>
<evidence type="ECO:0000259" key="1">
    <source>
        <dbReference type="SMART" id="SM00587"/>
    </source>
</evidence>
<gene>
    <name evidence="2" type="ORF">NEZAVI_LOCUS10351</name>
</gene>
<dbReference type="OrthoDB" id="6603172at2759"/>
<reference evidence="2" key="1">
    <citation type="submission" date="2022-01" db="EMBL/GenBank/DDBJ databases">
        <authorList>
            <person name="King R."/>
        </authorList>
    </citation>
    <scope>NUCLEOTIDE SEQUENCE</scope>
</reference>
<evidence type="ECO:0000313" key="2">
    <source>
        <dbReference type="EMBL" id="CAH1401301.1"/>
    </source>
</evidence>
<dbReference type="EMBL" id="OV725081">
    <property type="protein sequence ID" value="CAH1401301.1"/>
    <property type="molecule type" value="Genomic_DNA"/>
</dbReference>
<dbReference type="PANTHER" id="PTHR11012:SF56">
    <property type="entry name" value="CHK KINASE-LIKE DOMAIN-CONTAINING PROTEIN-RELATED"/>
    <property type="match status" value="1"/>
</dbReference>
<dbReference type="InterPro" id="IPR004119">
    <property type="entry name" value="EcKL"/>
</dbReference>
<dbReference type="Pfam" id="PF02958">
    <property type="entry name" value="EcKL"/>
    <property type="match status" value="1"/>
</dbReference>
<dbReference type="InterPro" id="IPR015897">
    <property type="entry name" value="CHK_kinase-like"/>
</dbReference>
<keyword evidence="3" id="KW-1185">Reference proteome</keyword>
<dbReference type="AlphaFoldDB" id="A0A9P0HGT2"/>
<name>A0A9P0HGT2_NEZVI</name>
<proteinExistence type="predicted"/>
<dbReference type="Proteomes" id="UP001152798">
    <property type="component" value="Chromosome 5"/>
</dbReference>
<dbReference type="PANTHER" id="PTHR11012">
    <property type="entry name" value="PROTEIN KINASE-LIKE DOMAIN-CONTAINING"/>
    <property type="match status" value="1"/>
</dbReference>
<evidence type="ECO:0000313" key="3">
    <source>
        <dbReference type="Proteomes" id="UP001152798"/>
    </source>
</evidence>
<organism evidence="2 3">
    <name type="scientific">Nezara viridula</name>
    <name type="common">Southern green stink bug</name>
    <name type="synonym">Cimex viridulus</name>
    <dbReference type="NCBI Taxonomy" id="85310"/>
    <lineage>
        <taxon>Eukaryota</taxon>
        <taxon>Metazoa</taxon>
        <taxon>Ecdysozoa</taxon>
        <taxon>Arthropoda</taxon>
        <taxon>Hexapoda</taxon>
        <taxon>Insecta</taxon>
        <taxon>Pterygota</taxon>
        <taxon>Neoptera</taxon>
        <taxon>Paraneoptera</taxon>
        <taxon>Hemiptera</taxon>
        <taxon>Heteroptera</taxon>
        <taxon>Panheteroptera</taxon>
        <taxon>Pentatomomorpha</taxon>
        <taxon>Pentatomoidea</taxon>
        <taxon>Pentatomidae</taxon>
        <taxon>Pentatominae</taxon>
        <taxon>Nezara</taxon>
    </lineage>
</organism>
<dbReference type="SMART" id="SM00587">
    <property type="entry name" value="CHK"/>
    <property type="match status" value="1"/>
</dbReference>
<feature type="domain" description="CHK kinase-like" evidence="1">
    <location>
        <begin position="116"/>
        <end position="307"/>
    </location>
</feature>
<dbReference type="SUPFAM" id="SSF56112">
    <property type="entry name" value="Protein kinase-like (PK-like)"/>
    <property type="match status" value="1"/>
</dbReference>
<sequence length="402" mass="46689">MEREILEGVVRHAAREGRVEKIIELAEASATEPGENFTSTVLRMRAKVLLESGRVINKTYILKRTTPFGGHGHLFHAETKIYINVLKQMSYLMDEYGDTEEPLWCQLIHHEPYTSMLLEDLQGKGYKLVNRRIGLDLVHGIQAIRALGKFHALAKVLEERGIISMKDYKPYHGMDMNVVRAWTYPAVQNLIRGIRNWGPEWNDVAAKLDLSVEEFFENVCKPLEVEKSDFKVLNHGDCWSNNILFKYDWRLNPVSVRFIDFQYPNYSSPLIDVSHFLYISMQPSVRRHSYNKLIENYHESLISNLTKYDYEGPRPSIDDVFRVMDRISCFWMYIYASWYPLITEEPKETPDLSIIVKTGGKEGYRAEIYEEGGVKEKLAPDLLDLAQKTLCFMSITPVRCMQ</sequence>
<protein>
    <recommendedName>
        <fullName evidence="1">CHK kinase-like domain-containing protein</fullName>
    </recommendedName>
</protein>
<dbReference type="InterPro" id="IPR011009">
    <property type="entry name" value="Kinase-like_dom_sf"/>
</dbReference>